<dbReference type="OMA" id="VISDILW"/>
<organism evidence="1 2">
    <name type="scientific">Cyberlindnera jadinii (strain ATCC 18201 / CBS 1600 / BCRC 20928 / JCM 3617 / NBRC 0987 / NRRL Y-1542)</name>
    <name type="common">Torula yeast</name>
    <name type="synonym">Candida utilis</name>
    <dbReference type="NCBI Taxonomy" id="983966"/>
    <lineage>
        <taxon>Eukaryota</taxon>
        <taxon>Fungi</taxon>
        <taxon>Dikarya</taxon>
        <taxon>Ascomycota</taxon>
        <taxon>Saccharomycotina</taxon>
        <taxon>Saccharomycetes</taxon>
        <taxon>Phaffomycetales</taxon>
        <taxon>Phaffomycetaceae</taxon>
        <taxon>Cyberlindnera</taxon>
    </lineage>
</organism>
<dbReference type="InterPro" id="IPR011044">
    <property type="entry name" value="Quino_amine_DH_bsu"/>
</dbReference>
<dbReference type="EMBL" id="KV453927">
    <property type="protein sequence ID" value="ODV75016.1"/>
    <property type="molecule type" value="Genomic_DNA"/>
</dbReference>
<protein>
    <submittedName>
        <fullName evidence="1">Uncharacterized protein</fullName>
    </submittedName>
</protein>
<dbReference type="OrthoDB" id="4089169at2759"/>
<accession>A0A1E4S675</accession>
<gene>
    <name evidence="1" type="ORF">CYBJADRAFT_67857</name>
</gene>
<dbReference type="RefSeq" id="XP_020072055.1">
    <property type="nucleotide sequence ID" value="XM_020217854.1"/>
</dbReference>
<name>A0A1E4S675_CYBJN</name>
<dbReference type="SUPFAM" id="SSF50969">
    <property type="entry name" value="YVTN repeat-like/Quinoprotein amine dehydrogenase"/>
    <property type="match status" value="1"/>
</dbReference>
<dbReference type="STRING" id="983966.A0A1E4S675"/>
<dbReference type="Gene3D" id="2.130.10.10">
    <property type="entry name" value="YVTN repeat-like/Quinoprotein amine dehydrogenase"/>
    <property type="match status" value="1"/>
</dbReference>
<keyword evidence="2" id="KW-1185">Reference proteome</keyword>
<dbReference type="AlphaFoldDB" id="A0A1E4S675"/>
<evidence type="ECO:0000313" key="1">
    <source>
        <dbReference type="EMBL" id="ODV75016.1"/>
    </source>
</evidence>
<evidence type="ECO:0000313" key="2">
    <source>
        <dbReference type="Proteomes" id="UP000094389"/>
    </source>
</evidence>
<sequence>MPTGMDPTRIYRSAISPRFPCSLGTRAAWSKVKSSATPSSVPKGRFTTRFGLNGEVVRIYPNAVEIWDWIPAALEIEDMDERAKKKEDVQRCLYLVGSLSGVDGVIEDATPVMMDQNTNTYVLVLTIQLKSERRFQMKKFGQFFIEDSVDKPLILPPFVHGLYPYTVKASERFVAISTDEGSLTIFDSEQGHPLPQSYDVLIMNGNPLFDVQGRYLSYVPSDPIDSPRTTLNVPTRNYSIYSKILQSLSITALDGIYKLTEIQSIKTMISENNVSANLKLYLSNLINGLKASQTVIIVDLVTGDQLANFSPPNGCQYISLSPFDTQLLTVSQRGDQVYRWDLSRMPIEVSLVDIQTRGKTASVIQDMYWVDNTTYTMVTRSSGSIHCFNTKDSKWIMPNMRALRVSSNSSEIFALVGDEIYNLEFNGISNAKYQLPDTPIPKSLLPDHIPVKPVEEVVVRTDIKDPVALKSTEALAQVEIQTCFLGQPIYDRIGFAKLKSHVTVTDIFGNDVKLQKVEFGKGCGEAIFSSDQEDLESAMKSVMMLSVDTDTVANDVI</sequence>
<dbReference type="GeneID" id="30992250"/>
<dbReference type="Proteomes" id="UP000094389">
    <property type="component" value="Unassembled WGS sequence"/>
</dbReference>
<dbReference type="InterPro" id="IPR015943">
    <property type="entry name" value="WD40/YVTN_repeat-like_dom_sf"/>
</dbReference>
<proteinExistence type="predicted"/>
<reference evidence="1 2" key="1">
    <citation type="journal article" date="2016" name="Proc. Natl. Acad. Sci. U.S.A.">
        <title>Comparative genomics of biotechnologically important yeasts.</title>
        <authorList>
            <person name="Riley R."/>
            <person name="Haridas S."/>
            <person name="Wolfe K.H."/>
            <person name="Lopes M.R."/>
            <person name="Hittinger C.T."/>
            <person name="Goeker M."/>
            <person name="Salamov A.A."/>
            <person name="Wisecaver J.H."/>
            <person name="Long T.M."/>
            <person name="Calvey C.H."/>
            <person name="Aerts A.L."/>
            <person name="Barry K.W."/>
            <person name="Choi C."/>
            <person name="Clum A."/>
            <person name="Coughlan A.Y."/>
            <person name="Deshpande S."/>
            <person name="Douglass A.P."/>
            <person name="Hanson S.J."/>
            <person name="Klenk H.-P."/>
            <person name="LaButti K.M."/>
            <person name="Lapidus A."/>
            <person name="Lindquist E.A."/>
            <person name="Lipzen A.M."/>
            <person name="Meier-Kolthoff J.P."/>
            <person name="Ohm R.A."/>
            <person name="Otillar R.P."/>
            <person name="Pangilinan J.L."/>
            <person name="Peng Y."/>
            <person name="Rokas A."/>
            <person name="Rosa C.A."/>
            <person name="Scheuner C."/>
            <person name="Sibirny A.A."/>
            <person name="Slot J.C."/>
            <person name="Stielow J.B."/>
            <person name="Sun H."/>
            <person name="Kurtzman C.P."/>
            <person name="Blackwell M."/>
            <person name="Grigoriev I.V."/>
            <person name="Jeffries T.W."/>
        </authorList>
    </citation>
    <scope>NUCLEOTIDE SEQUENCE [LARGE SCALE GENOMIC DNA]</scope>
    <source>
        <strain evidence="2">ATCC 18201 / CBS 1600 / BCRC 20928 / JCM 3617 / NBRC 0987 / NRRL Y-1542</strain>
    </source>
</reference>